<dbReference type="PANTHER" id="PTHR31099">
    <property type="entry name" value="OS06G0165300 PROTEIN"/>
    <property type="match status" value="1"/>
</dbReference>
<dbReference type="Proteomes" id="UP000215914">
    <property type="component" value="Unassembled WGS sequence"/>
</dbReference>
<dbReference type="AlphaFoldDB" id="A0A9K3N4P4"/>
<feature type="region of interest" description="Disordered" evidence="1">
    <location>
        <begin position="336"/>
        <end position="363"/>
    </location>
</feature>
<reference evidence="3" key="1">
    <citation type="journal article" date="2017" name="Nature">
        <title>The sunflower genome provides insights into oil metabolism, flowering and Asterid evolution.</title>
        <authorList>
            <person name="Badouin H."/>
            <person name="Gouzy J."/>
            <person name="Grassa C.J."/>
            <person name="Murat F."/>
            <person name="Staton S.E."/>
            <person name="Cottret L."/>
            <person name="Lelandais-Briere C."/>
            <person name="Owens G.L."/>
            <person name="Carrere S."/>
            <person name="Mayjonade B."/>
            <person name="Legrand L."/>
            <person name="Gill N."/>
            <person name="Kane N.C."/>
            <person name="Bowers J.E."/>
            <person name="Hubner S."/>
            <person name="Bellec A."/>
            <person name="Berard A."/>
            <person name="Berges H."/>
            <person name="Blanchet N."/>
            <person name="Boniface M.C."/>
            <person name="Brunel D."/>
            <person name="Catrice O."/>
            <person name="Chaidir N."/>
            <person name="Claudel C."/>
            <person name="Donnadieu C."/>
            <person name="Faraut T."/>
            <person name="Fievet G."/>
            <person name="Helmstetter N."/>
            <person name="King M."/>
            <person name="Knapp S.J."/>
            <person name="Lai Z."/>
            <person name="Le Paslier M.C."/>
            <person name="Lippi Y."/>
            <person name="Lorenzon L."/>
            <person name="Mandel J.R."/>
            <person name="Marage G."/>
            <person name="Marchand G."/>
            <person name="Marquand E."/>
            <person name="Bret-Mestries E."/>
            <person name="Morien E."/>
            <person name="Nambeesan S."/>
            <person name="Nguyen T."/>
            <person name="Pegot-Espagnet P."/>
            <person name="Pouilly N."/>
            <person name="Raftis F."/>
            <person name="Sallet E."/>
            <person name="Schiex T."/>
            <person name="Thomas J."/>
            <person name="Vandecasteele C."/>
            <person name="Vares D."/>
            <person name="Vear F."/>
            <person name="Vautrin S."/>
            <person name="Crespi M."/>
            <person name="Mangin B."/>
            <person name="Burke J.M."/>
            <person name="Salse J."/>
            <person name="Munos S."/>
            <person name="Vincourt P."/>
            <person name="Rieseberg L.H."/>
            <person name="Langlade N.B."/>
        </authorList>
    </citation>
    <scope>NUCLEOTIDE SEQUENCE</scope>
    <source>
        <tissue evidence="3">Leaves</tissue>
    </source>
</reference>
<dbReference type="EMBL" id="MNCJ02000325">
    <property type="protein sequence ID" value="KAF5786904.1"/>
    <property type="molecule type" value="Genomic_DNA"/>
</dbReference>
<dbReference type="Gramene" id="mRNA:HanXRQr2_Chr10g0446771">
    <property type="protein sequence ID" value="mRNA:HanXRQr2_Chr10g0446771"/>
    <property type="gene ID" value="HanXRQr2_Chr10g0446771"/>
</dbReference>
<dbReference type="PANTHER" id="PTHR31099:SF49">
    <property type="entry name" value="MYOSIN HEAVY CHAIN-LIKE PROTEIN"/>
    <property type="match status" value="1"/>
</dbReference>
<sequence length="501" mass="55303">MPAAYGARYPQEGDTAGDAPAGYVSMFVDWFDIYNLWLPLTVFMVELLEYYKIHISQLTPLGMVRVRNFEYTFRAQDLEPLVEDFRCFYQLTEQLGFFSFRVREGAPKLMSPPKGITKWKNKFFYVKAATVTAKLQFRNVRGTIETEQLSTPKEGEQAWFSHLHTGEEGKAYVAEEKRRYVPVQSSCLFATLFVLIIDTDRLAVEAPVWRMFCPDFEGKIEIVKCGPDEEGWNETILSNFRVPDEGALNALLPEGKGHLGALGDPDATGVPKESVNMLVDKQRCKKKAHAAVTLPPLVPEAAGTFRPRLRKYVDYVVVSDTLEGLSVPGGSPVASGAIAGTKPIDDKKRNGDTTVSGGERAPKFRETRATVVPKQKLAGSGGKLLPYFASCVAAQYLMDFICFIEPLNEPVSASTLPSSPPKVVDAEAQKKGGEDPSIEVVSSEGTPPAVHAEQSSKKTGGDTIFDTLDWSNNLIDPRGEGDKGVRSQSPLFMKRYLVLLP</sequence>
<dbReference type="InterPro" id="IPR007321">
    <property type="entry name" value="Transposase_28"/>
</dbReference>
<dbReference type="Pfam" id="PF04195">
    <property type="entry name" value="Transposase_28"/>
    <property type="match status" value="1"/>
</dbReference>
<evidence type="ECO:0000313" key="3">
    <source>
        <dbReference type="EMBL" id="KAF5786904.1"/>
    </source>
</evidence>
<feature type="region of interest" description="Disordered" evidence="1">
    <location>
        <begin position="413"/>
        <end position="463"/>
    </location>
</feature>
<accession>A0A9K3N4P4</accession>
<keyword evidence="4" id="KW-1185">Reference proteome</keyword>
<proteinExistence type="predicted"/>
<reference evidence="3" key="2">
    <citation type="submission" date="2020-06" db="EMBL/GenBank/DDBJ databases">
        <title>Helianthus annuus Genome sequencing and assembly Release 2.</title>
        <authorList>
            <person name="Gouzy J."/>
            <person name="Langlade N."/>
            <person name="Munos S."/>
        </authorList>
    </citation>
    <scope>NUCLEOTIDE SEQUENCE</scope>
    <source>
        <tissue evidence="3">Leaves</tissue>
    </source>
</reference>
<feature type="domain" description="Transposase (putative) gypsy type" evidence="2">
    <location>
        <begin position="35"/>
        <end position="91"/>
    </location>
</feature>
<evidence type="ECO:0000256" key="1">
    <source>
        <dbReference type="SAM" id="MobiDB-lite"/>
    </source>
</evidence>
<evidence type="ECO:0000259" key="2">
    <source>
        <dbReference type="Pfam" id="PF04195"/>
    </source>
</evidence>
<name>A0A9K3N4P4_HELAN</name>
<gene>
    <name evidence="3" type="ORF">HanXRQr2_Chr10g0446771</name>
</gene>
<protein>
    <recommendedName>
        <fullName evidence="2">Transposase (putative) gypsy type domain-containing protein</fullName>
    </recommendedName>
</protein>
<feature type="compositionally biased region" description="Basic and acidic residues" evidence="1">
    <location>
        <begin position="424"/>
        <end position="434"/>
    </location>
</feature>
<evidence type="ECO:0000313" key="4">
    <source>
        <dbReference type="Proteomes" id="UP000215914"/>
    </source>
</evidence>
<organism evidence="3 4">
    <name type="scientific">Helianthus annuus</name>
    <name type="common">Common sunflower</name>
    <dbReference type="NCBI Taxonomy" id="4232"/>
    <lineage>
        <taxon>Eukaryota</taxon>
        <taxon>Viridiplantae</taxon>
        <taxon>Streptophyta</taxon>
        <taxon>Embryophyta</taxon>
        <taxon>Tracheophyta</taxon>
        <taxon>Spermatophyta</taxon>
        <taxon>Magnoliopsida</taxon>
        <taxon>eudicotyledons</taxon>
        <taxon>Gunneridae</taxon>
        <taxon>Pentapetalae</taxon>
        <taxon>asterids</taxon>
        <taxon>campanulids</taxon>
        <taxon>Asterales</taxon>
        <taxon>Asteraceae</taxon>
        <taxon>Asteroideae</taxon>
        <taxon>Heliantheae alliance</taxon>
        <taxon>Heliantheae</taxon>
        <taxon>Helianthus</taxon>
    </lineage>
</organism>
<comment type="caution">
    <text evidence="3">The sequence shown here is derived from an EMBL/GenBank/DDBJ whole genome shotgun (WGS) entry which is preliminary data.</text>
</comment>